<dbReference type="AlphaFoldDB" id="A0A1Y1SZN1"/>
<proteinExistence type="predicted"/>
<organism evidence="1 2">
    <name type="scientific">Zunongwangia atlantica 22II14-10F7</name>
    <dbReference type="NCBI Taxonomy" id="1185767"/>
    <lineage>
        <taxon>Bacteria</taxon>
        <taxon>Pseudomonadati</taxon>
        <taxon>Bacteroidota</taxon>
        <taxon>Flavobacteriia</taxon>
        <taxon>Flavobacteriales</taxon>
        <taxon>Flavobacteriaceae</taxon>
        <taxon>Zunongwangia</taxon>
    </lineage>
</organism>
<name>A0A1Y1SZN1_9FLAO</name>
<evidence type="ECO:0000313" key="2">
    <source>
        <dbReference type="Proteomes" id="UP000192746"/>
    </source>
</evidence>
<gene>
    <name evidence="1" type="ORF">IIF7_17562</name>
</gene>
<comment type="caution">
    <text evidence="1">The sequence shown here is derived from an EMBL/GenBank/DDBJ whole genome shotgun (WGS) entry which is preliminary data.</text>
</comment>
<reference evidence="1 2" key="1">
    <citation type="submission" date="2013-04" db="EMBL/GenBank/DDBJ databases">
        <title>Zunongwangia sp. 22II14-10F7 Genome Sequencing.</title>
        <authorList>
            <person name="Lai Q."/>
            <person name="Shao Z."/>
        </authorList>
    </citation>
    <scope>NUCLEOTIDE SEQUENCE [LARGE SCALE GENOMIC DNA]</scope>
    <source>
        <strain evidence="1 2">22II14-10F7</strain>
    </source>
</reference>
<accession>A0A1Y1SZN1</accession>
<protein>
    <submittedName>
        <fullName evidence="1">Uncharacterized protein</fullName>
    </submittedName>
</protein>
<evidence type="ECO:0000313" key="1">
    <source>
        <dbReference type="EMBL" id="ORL44022.1"/>
    </source>
</evidence>
<dbReference type="OrthoDB" id="1163789at2"/>
<sequence length="63" mass="7648">MLYKKPLYQTMDRVCAKKFPEQELSIRIYAYNIYYCKIINNPEAKELIYFENELTSYPILNKS</sequence>
<dbReference type="Proteomes" id="UP000192746">
    <property type="component" value="Unassembled WGS sequence"/>
</dbReference>
<keyword evidence="2" id="KW-1185">Reference proteome</keyword>
<dbReference type="EMBL" id="ARYN01000019">
    <property type="protein sequence ID" value="ORL44022.1"/>
    <property type="molecule type" value="Genomic_DNA"/>
</dbReference>